<dbReference type="AlphaFoldDB" id="A0AAW0F2D9"/>
<gene>
    <name evidence="1" type="ORF">NESM_000130300</name>
</gene>
<proteinExistence type="predicted"/>
<reference evidence="1 2" key="1">
    <citation type="journal article" date="2021" name="MBio">
        <title>A New Model Trypanosomatid, Novymonas esmeraldas: Genomic Perception of Its 'Candidatus Pandoraea novymonadis' Endosymbiont.</title>
        <authorList>
            <person name="Zakharova A."/>
            <person name="Saura A."/>
            <person name="Butenko A."/>
            <person name="Podesvova L."/>
            <person name="Warmusova S."/>
            <person name="Kostygov A.Y."/>
            <person name="Nenarokova A."/>
            <person name="Lukes J."/>
            <person name="Opperdoes F.R."/>
            <person name="Yurchenko V."/>
        </authorList>
    </citation>
    <scope>NUCLEOTIDE SEQUENCE [LARGE SCALE GENOMIC DNA]</scope>
    <source>
        <strain evidence="1 2">E262AT.01</strain>
    </source>
</reference>
<dbReference type="Proteomes" id="UP001430356">
    <property type="component" value="Unassembled WGS sequence"/>
</dbReference>
<comment type="caution">
    <text evidence="1">The sequence shown here is derived from an EMBL/GenBank/DDBJ whole genome shotgun (WGS) entry which is preliminary data.</text>
</comment>
<dbReference type="PANTHER" id="PTHR14374:SF0">
    <property type="entry name" value="TRAFFICKING PROTEIN PARTICLE COMPLEX SUBUNIT 11"/>
    <property type="match status" value="1"/>
</dbReference>
<evidence type="ECO:0000313" key="2">
    <source>
        <dbReference type="Proteomes" id="UP001430356"/>
    </source>
</evidence>
<dbReference type="EMBL" id="JAECZO010000008">
    <property type="protein sequence ID" value="KAK7200725.1"/>
    <property type="molecule type" value="Genomic_DNA"/>
</dbReference>
<organism evidence="1 2">
    <name type="scientific">Novymonas esmeraldas</name>
    <dbReference type="NCBI Taxonomy" id="1808958"/>
    <lineage>
        <taxon>Eukaryota</taxon>
        <taxon>Discoba</taxon>
        <taxon>Euglenozoa</taxon>
        <taxon>Kinetoplastea</taxon>
        <taxon>Metakinetoplastina</taxon>
        <taxon>Trypanosomatida</taxon>
        <taxon>Trypanosomatidae</taxon>
        <taxon>Novymonas</taxon>
    </lineage>
</organism>
<sequence>MNYLTSIYGDDHYRCYCDASPRFCVAAVASSVEDAGRVAQVLEQVSPRIGVTSTTKVAVPSVPKSVPPAPTRQLLRSDWCARHRQSVYSCIILVCWVDRLDAESTPAAVAEDLVLRIGAPVDAIHCDVVFAPCRDSAAEEKEGLRTGIEKSLRSLLGSRLAGSAPQTSENNVWRGVAALQRIVLESVVAFHKDAVHRLRERREEDAADAERQYLVPRHHFKIGWHYLVMQDFSNARRQMLSGLRKLKALFPLFPSFEARLCGSVFLWHFLFCVSVSGGHLSATSDVYREVRHFADWIGQAYGGSVSDECQTVISVLTRLMEAEWLEYLARKTENLDTRQCCDYLVAAALALQDCVTFFPSRGDGSHIGAPSYIGEEEVLGDHAAALWRCLDKSTVRSRIARLLAEAKTLGSRRETEVGYLAFLAGDELLDGVPDTEAIDRVLAKASGPIISRIAEVAWGAASSWGVLSPRLTAALLLHGCVDPLHRSEQARYRQRMHELEGRLCADVVLEYPKGRLHAPFTALAYFSDEGSRVVGGTARVTIVLFSTSAACVDVCVGMLTLSSAAVDGSAETKVALHPAKRRALCAAASQEFVTDVPLMHSGGLVCSCLDAEVRVGEVCIAVRWHFPRDDASGSGRPVTGARVAVSATLARQTLHVSNPPTVFSVECPSLLQAVEGECAECEVVVACGSFAVRSGCMTLPHEPRLFRAVCWSTANEPLPMTESHGQLRVVVPDLAANESVRLLLSIACIRSAEFRLPVAVDYVTDRYGAVNCRKTLHVSVDPPFDVEHAMMGGSLWGSPAAALSIPSTSPAYTQHDKSVLVKAADIFSSPLATDWKDDCALYFFIKDAPAQDFLFQRGDTVTLSCTLRCTAKRGVTVLHAEVVAGEDVEMLADCCGDSGVFLGDGECATVMAQFQARRLGRVHPGLIRVFFAPHRATTRLYSDVCIPAIQVEDTGVHVSADYPMTAACGTPLALDVTVYNPTRAPFIGELAMDLSPDDFVCAATTRRSLQIAPAERDVAHFTLTPLRVGELRLPRFHVRCAATLRRVASADEGYVVHVLP</sequence>
<name>A0AAW0F2D9_9TRYP</name>
<evidence type="ECO:0000313" key="1">
    <source>
        <dbReference type="EMBL" id="KAK7200725.1"/>
    </source>
</evidence>
<protein>
    <submittedName>
        <fullName evidence="1">Gryzun trafficking through Golgi</fullName>
    </submittedName>
</protein>
<dbReference type="PANTHER" id="PTHR14374">
    <property type="entry name" value="FOIE GRAS"/>
    <property type="match status" value="1"/>
</dbReference>
<keyword evidence="2" id="KW-1185">Reference proteome</keyword>
<accession>A0AAW0F2D9</accession>